<dbReference type="PRINTS" id="PR00036">
    <property type="entry name" value="HTHLACI"/>
</dbReference>
<protein>
    <submittedName>
        <fullName evidence="6">Ribose operon repressor</fullName>
    </submittedName>
</protein>
<dbReference type="CDD" id="cd06267">
    <property type="entry name" value="PBP1_LacI_sugar_binding-like"/>
    <property type="match status" value="1"/>
</dbReference>
<dbReference type="Pfam" id="PF00532">
    <property type="entry name" value="Peripla_BP_1"/>
    <property type="match status" value="1"/>
</dbReference>
<organism evidence="6 7">
    <name type="scientific">Caballeronia choica</name>
    <dbReference type="NCBI Taxonomy" id="326476"/>
    <lineage>
        <taxon>Bacteria</taxon>
        <taxon>Pseudomonadati</taxon>
        <taxon>Pseudomonadota</taxon>
        <taxon>Betaproteobacteria</taxon>
        <taxon>Burkholderiales</taxon>
        <taxon>Burkholderiaceae</taxon>
        <taxon>Caballeronia</taxon>
    </lineage>
</organism>
<dbReference type="InterPro" id="IPR000843">
    <property type="entry name" value="HTH_LacI"/>
</dbReference>
<evidence type="ECO:0000313" key="7">
    <source>
        <dbReference type="Proteomes" id="UP000054770"/>
    </source>
</evidence>
<comment type="caution">
    <text evidence="6">The sequence shown here is derived from an EMBL/GenBank/DDBJ whole genome shotgun (WGS) entry which is preliminary data.</text>
</comment>
<dbReference type="SUPFAM" id="SSF47413">
    <property type="entry name" value="lambda repressor-like DNA-binding domains"/>
    <property type="match status" value="1"/>
</dbReference>
<keyword evidence="1" id="KW-0678">Repressor</keyword>
<dbReference type="SMART" id="SM00354">
    <property type="entry name" value="HTH_LACI"/>
    <property type="match status" value="1"/>
</dbReference>
<dbReference type="InterPro" id="IPR028082">
    <property type="entry name" value="Peripla_BP_I"/>
</dbReference>
<keyword evidence="3" id="KW-0238">DNA-binding</keyword>
<dbReference type="PROSITE" id="PS50932">
    <property type="entry name" value="HTH_LACI_2"/>
    <property type="match status" value="1"/>
</dbReference>
<dbReference type="PANTHER" id="PTHR30146">
    <property type="entry name" value="LACI-RELATED TRANSCRIPTIONAL REPRESSOR"/>
    <property type="match status" value="1"/>
</dbReference>
<name>A0A158INN3_9BURK</name>
<dbReference type="Gene3D" id="1.10.260.40">
    <property type="entry name" value="lambda repressor-like DNA-binding domains"/>
    <property type="match status" value="1"/>
</dbReference>
<dbReference type="Proteomes" id="UP000054770">
    <property type="component" value="Unassembled WGS sequence"/>
</dbReference>
<dbReference type="CDD" id="cd01392">
    <property type="entry name" value="HTH_LacI"/>
    <property type="match status" value="1"/>
</dbReference>
<dbReference type="Gene3D" id="3.40.50.2300">
    <property type="match status" value="2"/>
</dbReference>
<evidence type="ECO:0000256" key="3">
    <source>
        <dbReference type="ARBA" id="ARBA00023125"/>
    </source>
</evidence>
<dbReference type="PANTHER" id="PTHR30146:SF148">
    <property type="entry name" value="HTH-TYPE TRANSCRIPTIONAL REPRESSOR PURR-RELATED"/>
    <property type="match status" value="1"/>
</dbReference>
<gene>
    <name evidence="6" type="ORF">AWB68_02877</name>
</gene>
<evidence type="ECO:0000256" key="1">
    <source>
        <dbReference type="ARBA" id="ARBA00022491"/>
    </source>
</evidence>
<dbReference type="EMBL" id="FCON02000026">
    <property type="protein sequence ID" value="SAL58242.1"/>
    <property type="molecule type" value="Genomic_DNA"/>
</dbReference>
<evidence type="ECO:0000259" key="5">
    <source>
        <dbReference type="PROSITE" id="PS50932"/>
    </source>
</evidence>
<evidence type="ECO:0000256" key="4">
    <source>
        <dbReference type="ARBA" id="ARBA00023163"/>
    </source>
</evidence>
<dbReference type="InterPro" id="IPR001761">
    <property type="entry name" value="Peripla_BP/Lac1_sug-bd_dom"/>
</dbReference>
<sequence>MRTHVVIQNCLPKDYKCVPVTRTSDRGGDAVATIADVARLAGVATSTVSHVLNRTRFVSVDTTRAVHDAVRALGYTPNTVARALARSTTSTIGLAISSTRNRYFSDVINAIEEECAKLGMMVLLANTQDDPKRELEIVAALHKRRVDGIIIAPSCGCNNSALTYLCEQRIPSVMVDRLPDVDLDGVGVENWRSLATMVTHLIDHGHERIGFLAGQANFTTALERAEGFRDGLRSRGLAVHEERISMGHTDLATATDAAAHLLTSANPVTALIGGNNLTTIGIMLAARRCGMHVSADVAVAGFDDFDWADAFEPRLTAMVQPCHAIGSTAAALLNSRMDGTTGKPVIIRLDPTFTIRNSCGCEAASQ</sequence>
<keyword evidence="4" id="KW-0804">Transcription</keyword>
<evidence type="ECO:0000256" key="2">
    <source>
        <dbReference type="ARBA" id="ARBA00023015"/>
    </source>
</evidence>
<evidence type="ECO:0000313" key="6">
    <source>
        <dbReference type="EMBL" id="SAL58242.1"/>
    </source>
</evidence>
<reference evidence="6" key="1">
    <citation type="submission" date="2016-01" db="EMBL/GenBank/DDBJ databases">
        <authorList>
            <person name="Peeters C."/>
        </authorList>
    </citation>
    <scope>NUCLEOTIDE SEQUENCE [LARGE SCALE GENOMIC DNA]</scope>
    <source>
        <strain evidence="6">LMG 22940</strain>
    </source>
</reference>
<accession>A0A158INN3</accession>
<dbReference type="Pfam" id="PF00356">
    <property type="entry name" value="LacI"/>
    <property type="match status" value="1"/>
</dbReference>
<keyword evidence="7" id="KW-1185">Reference proteome</keyword>
<dbReference type="InterPro" id="IPR010982">
    <property type="entry name" value="Lambda_DNA-bd_dom_sf"/>
</dbReference>
<dbReference type="SUPFAM" id="SSF53822">
    <property type="entry name" value="Periplasmic binding protein-like I"/>
    <property type="match status" value="1"/>
</dbReference>
<dbReference type="GO" id="GO:0000976">
    <property type="term" value="F:transcription cis-regulatory region binding"/>
    <property type="evidence" value="ECO:0007669"/>
    <property type="project" value="TreeGrafter"/>
</dbReference>
<dbReference type="GO" id="GO:0003700">
    <property type="term" value="F:DNA-binding transcription factor activity"/>
    <property type="evidence" value="ECO:0007669"/>
    <property type="project" value="TreeGrafter"/>
</dbReference>
<dbReference type="AlphaFoldDB" id="A0A158INN3"/>
<keyword evidence="2" id="KW-0805">Transcription regulation</keyword>
<proteinExistence type="predicted"/>
<feature type="domain" description="HTH lacI-type" evidence="5">
    <location>
        <begin position="32"/>
        <end position="86"/>
    </location>
</feature>